<dbReference type="AlphaFoldDB" id="A0AAD7FSV0"/>
<organism evidence="1 2">
    <name type="scientific">Roridomyces roridus</name>
    <dbReference type="NCBI Taxonomy" id="1738132"/>
    <lineage>
        <taxon>Eukaryota</taxon>
        <taxon>Fungi</taxon>
        <taxon>Dikarya</taxon>
        <taxon>Basidiomycota</taxon>
        <taxon>Agaricomycotina</taxon>
        <taxon>Agaricomycetes</taxon>
        <taxon>Agaricomycetidae</taxon>
        <taxon>Agaricales</taxon>
        <taxon>Marasmiineae</taxon>
        <taxon>Mycenaceae</taxon>
        <taxon>Roridomyces</taxon>
    </lineage>
</organism>
<reference evidence="1" key="1">
    <citation type="submission" date="2023-03" db="EMBL/GenBank/DDBJ databases">
        <title>Massive genome expansion in bonnet fungi (Mycena s.s.) driven by repeated elements and novel gene families across ecological guilds.</title>
        <authorList>
            <consortium name="Lawrence Berkeley National Laboratory"/>
            <person name="Harder C.B."/>
            <person name="Miyauchi S."/>
            <person name="Viragh M."/>
            <person name="Kuo A."/>
            <person name="Thoen E."/>
            <person name="Andreopoulos B."/>
            <person name="Lu D."/>
            <person name="Skrede I."/>
            <person name="Drula E."/>
            <person name="Henrissat B."/>
            <person name="Morin E."/>
            <person name="Kohler A."/>
            <person name="Barry K."/>
            <person name="LaButti K."/>
            <person name="Morin E."/>
            <person name="Salamov A."/>
            <person name="Lipzen A."/>
            <person name="Mereny Z."/>
            <person name="Hegedus B."/>
            <person name="Baldrian P."/>
            <person name="Stursova M."/>
            <person name="Weitz H."/>
            <person name="Taylor A."/>
            <person name="Grigoriev I.V."/>
            <person name="Nagy L.G."/>
            <person name="Martin F."/>
            <person name="Kauserud H."/>
        </authorList>
    </citation>
    <scope>NUCLEOTIDE SEQUENCE</scope>
    <source>
        <strain evidence="1">9284</strain>
    </source>
</reference>
<gene>
    <name evidence="1" type="ORF">FB45DRAFT_899613</name>
</gene>
<accession>A0AAD7FSV0</accession>
<evidence type="ECO:0000313" key="2">
    <source>
        <dbReference type="Proteomes" id="UP001221142"/>
    </source>
</evidence>
<name>A0AAD7FSV0_9AGAR</name>
<protein>
    <recommendedName>
        <fullName evidence="3">F-box domain-containing protein</fullName>
    </recommendedName>
</protein>
<evidence type="ECO:0008006" key="3">
    <source>
        <dbReference type="Google" id="ProtNLM"/>
    </source>
</evidence>
<sequence length="307" mass="34471">MHFLPPYPTCPQLAGLDSPTSLTHICRQWREIALTSPRLWRAFCTVYTANQAEQTRVVETWLDRSGSCPLSIQMGSSDDECFLALVLHRQRWEHMHLDLEAKEMALIKGPMPLLQSLSLRVDNMEYPHPATTAEDFPRLRTVALDAVGPGNWLPISQLTSFTIDDVDNVNNYFSLLQGAVNLVSLHLIDCGTDVPLQSSVKLARLELLVIVDLYSDGSVSKIFETFTLPALHTLHMSAGVLGQDPEGLLTPFVARSGCKLQDVLITGVCHFPKESRRAAFPSIPNITFDRDYGWYTEEKMQLRRGFT</sequence>
<keyword evidence="2" id="KW-1185">Reference proteome</keyword>
<dbReference type="Proteomes" id="UP001221142">
    <property type="component" value="Unassembled WGS sequence"/>
</dbReference>
<proteinExistence type="predicted"/>
<dbReference type="EMBL" id="JARKIF010000004">
    <property type="protein sequence ID" value="KAJ7641193.1"/>
    <property type="molecule type" value="Genomic_DNA"/>
</dbReference>
<dbReference type="SUPFAM" id="SSF52047">
    <property type="entry name" value="RNI-like"/>
    <property type="match status" value="1"/>
</dbReference>
<evidence type="ECO:0000313" key="1">
    <source>
        <dbReference type="EMBL" id="KAJ7641193.1"/>
    </source>
</evidence>
<comment type="caution">
    <text evidence="1">The sequence shown here is derived from an EMBL/GenBank/DDBJ whole genome shotgun (WGS) entry which is preliminary data.</text>
</comment>